<dbReference type="EMBL" id="BNHY01000003">
    <property type="protein sequence ID" value="GHN33190.1"/>
    <property type="molecule type" value="Genomic_DNA"/>
</dbReference>
<dbReference type="Proteomes" id="UP000292818">
    <property type="component" value="Unassembled WGS sequence"/>
</dbReference>
<keyword evidence="3" id="KW-0378">Hydrolase</keyword>
<keyword evidence="3" id="KW-0482">Metalloprotease</keyword>
<evidence type="ECO:0000259" key="1">
    <source>
        <dbReference type="SMART" id="SM00731"/>
    </source>
</evidence>
<sequence>MAFSALTSYNNPMISEQELQQLVESISLESFSRPFLHQAKINRRLKTTGGRYQLSDHHLEFNPLFLKEENLHYLPGIIKHELVHYHLHLAGLGYQHKDRDFKLLLQKVGGSRYAPRLEENKRSRWHYRCRQCGQDYWRQRQVNVKKYFCGRCRGKLEKIAGPLAK</sequence>
<dbReference type="InterPro" id="IPR006640">
    <property type="entry name" value="SprT-like_domain"/>
</dbReference>
<evidence type="ECO:0000313" key="5">
    <source>
        <dbReference type="Proteomes" id="UP001054884"/>
    </source>
</evidence>
<name>A0A4Q7DX87_9LACO</name>
<evidence type="ECO:0000313" key="2">
    <source>
        <dbReference type="EMBL" id="GHN33190.1"/>
    </source>
</evidence>
<evidence type="ECO:0000313" key="3">
    <source>
        <dbReference type="EMBL" id="RZM17281.1"/>
    </source>
</evidence>
<keyword evidence="3" id="KW-0645">Protease</keyword>
<dbReference type="SMART" id="SM00731">
    <property type="entry name" value="SprT"/>
    <property type="match status" value="1"/>
</dbReference>
<accession>A0A4Q7DX87</accession>
<dbReference type="NCBIfam" id="NF003339">
    <property type="entry name" value="PRK04351.1"/>
    <property type="match status" value="1"/>
</dbReference>
<gene>
    <name evidence="2" type="primary">sprT</name>
    <name evidence="3" type="ORF">LDELB18P1_0384</name>
    <name evidence="2" type="ORF">ME791_03420</name>
</gene>
<dbReference type="AlphaFoldDB" id="A0A4Q7DX87"/>
<reference evidence="3 4" key="1">
    <citation type="submission" date="2019-01" db="EMBL/GenBank/DDBJ databases">
        <title>Colonization of the human gut by bovine bacteria present in Parmesan cheese.</title>
        <authorList>
            <person name="Lugli G.A."/>
            <person name="Milani C."/>
        </authorList>
    </citation>
    <scope>NUCLEOTIDE SEQUENCE [LARGE SCALE GENOMIC DNA]</scope>
    <source>
        <strain evidence="3 4">LDELB18P1</strain>
    </source>
</reference>
<feature type="domain" description="SprT-like" evidence="1">
    <location>
        <begin position="17"/>
        <end position="159"/>
    </location>
</feature>
<dbReference type="Pfam" id="PF10263">
    <property type="entry name" value="SprT-like"/>
    <property type="match status" value="1"/>
</dbReference>
<dbReference type="EMBL" id="SETJ01000015">
    <property type="protein sequence ID" value="RZM17281.1"/>
    <property type="molecule type" value="Genomic_DNA"/>
</dbReference>
<proteinExistence type="predicted"/>
<dbReference type="Proteomes" id="UP001054884">
    <property type="component" value="Unassembled WGS sequence"/>
</dbReference>
<evidence type="ECO:0000313" key="4">
    <source>
        <dbReference type="Proteomes" id="UP000292818"/>
    </source>
</evidence>
<dbReference type="GO" id="GO:0008237">
    <property type="term" value="F:metallopeptidase activity"/>
    <property type="evidence" value="ECO:0007669"/>
    <property type="project" value="UniProtKB-KW"/>
</dbReference>
<reference evidence="2 5" key="2">
    <citation type="journal article" date="2022" name="J. Dairy Sci.">
        <title>Genetic diversity of Lactobacillus delbrueckii isolated from raw milk in Hokkaido, Japan.</title>
        <authorList>
            <person name="Tsuchihashi H."/>
            <person name="Ichikawa A."/>
            <person name="Takeda M."/>
            <person name="Koizumi A."/>
            <person name="Mizoguchi C."/>
            <person name="Ishida T."/>
            <person name="Kimura K."/>
        </authorList>
    </citation>
    <scope>NUCLEOTIDE SEQUENCE [LARGE SCALE GENOMIC DNA]</scope>
    <source>
        <strain evidence="2 5">ME-791</strain>
    </source>
</reference>
<comment type="caution">
    <text evidence="3">The sequence shown here is derived from an EMBL/GenBank/DDBJ whole genome shotgun (WGS) entry which is preliminary data.</text>
</comment>
<dbReference type="GO" id="GO:0006508">
    <property type="term" value="P:proteolysis"/>
    <property type="evidence" value="ECO:0007669"/>
    <property type="project" value="UniProtKB-KW"/>
</dbReference>
<dbReference type="GO" id="GO:0006950">
    <property type="term" value="P:response to stress"/>
    <property type="evidence" value="ECO:0007669"/>
    <property type="project" value="UniProtKB-ARBA"/>
</dbReference>
<organism evidence="3 4">
    <name type="scientific">Lactobacillus delbrueckii</name>
    <dbReference type="NCBI Taxonomy" id="1584"/>
    <lineage>
        <taxon>Bacteria</taxon>
        <taxon>Bacillati</taxon>
        <taxon>Bacillota</taxon>
        <taxon>Bacilli</taxon>
        <taxon>Lactobacillales</taxon>
        <taxon>Lactobacillaceae</taxon>
        <taxon>Lactobacillus</taxon>
    </lineage>
</organism>
<protein>
    <submittedName>
        <fullName evidence="2">SprT family metallopeptidase</fullName>
    </submittedName>
    <submittedName>
        <fullName evidence="3">Zinc-dependent metalloprotease</fullName>
    </submittedName>
</protein>